<keyword evidence="7" id="KW-0496">Mitochondrion</keyword>
<sequence>MAEANVRRVRVEMACVKMVEGGDSGIKHYTGQYLHYWHCIVKSVAPTLFDKLK</sequence>
<feature type="domain" description="Ubiquinol-cytochrome C reductase hinge" evidence="9">
    <location>
        <begin position="14"/>
        <end position="53"/>
    </location>
</feature>
<dbReference type="InterPro" id="IPR003422">
    <property type="entry name" value="Cyt_b-c1_6"/>
</dbReference>
<reference evidence="10 11" key="1">
    <citation type="journal article" date="2018" name="Mol. Plant">
        <title>The genome of Artemisia annua provides insight into the evolution of Asteraceae family and artemisinin biosynthesis.</title>
        <authorList>
            <person name="Shen Q."/>
            <person name="Zhang L."/>
            <person name="Liao Z."/>
            <person name="Wang S."/>
            <person name="Yan T."/>
            <person name="Shi P."/>
            <person name="Liu M."/>
            <person name="Fu X."/>
            <person name="Pan Q."/>
            <person name="Wang Y."/>
            <person name="Lv Z."/>
            <person name="Lu X."/>
            <person name="Zhang F."/>
            <person name="Jiang W."/>
            <person name="Ma Y."/>
            <person name="Chen M."/>
            <person name="Hao X."/>
            <person name="Li L."/>
            <person name="Tang Y."/>
            <person name="Lv G."/>
            <person name="Zhou Y."/>
            <person name="Sun X."/>
            <person name="Brodelius P.E."/>
            <person name="Rose J.K.C."/>
            <person name="Tang K."/>
        </authorList>
    </citation>
    <scope>NUCLEOTIDE SEQUENCE [LARGE SCALE GENOMIC DNA]</scope>
    <source>
        <strain evidence="11">cv. Huhao1</strain>
        <tissue evidence="10">Leaf</tissue>
    </source>
</reference>
<accession>A0A2U1N1W3</accession>
<dbReference type="GO" id="GO:0006122">
    <property type="term" value="P:mitochondrial electron transport, ubiquinol to cytochrome c"/>
    <property type="evidence" value="ECO:0007669"/>
    <property type="project" value="InterPro"/>
</dbReference>
<evidence type="ECO:0000256" key="4">
    <source>
        <dbReference type="ARBA" id="ARBA00022660"/>
    </source>
</evidence>
<dbReference type="PANTHER" id="PTHR15336:SF0">
    <property type="entry name" value="CYTOCHROME B-C1 COMPLEX SUBUNIT 6, MITOCHONDRIAL"/>
    <property type="match status" value="1"/>
</dbReference>
<dbReference type="EMBL" id="PKPP01003827">
    <property type="protein sequence ID" value="PWA67467.1"/>
    <property type="molecule type" value="Genomic_DNA"/>
</dbReference>
<comment type="caution">
    <text evidence="10">The sequence shown here is derived from an EMBL/GenBank/DDBJ whole genome shotgun (WGS) entry which is preliminary data.</text>
</comment>
<evidence type="ECO:0000256" key="6">
    <source>
        <dbReference type="ARBA" id="ARBA00022982"/>
    </source>
</evidence>
<organism evidence="10 11">
    <name type="scientific">Artemisia annua</name>
    <name type="common">Sweet wormwood</name>
    <dbReference type="NCBI Taxonomy" id="35608"/>
    <lineage>
        <taxon>Eukaryota</taxon>
        <taxon>Viridiplantae</taxon>
        <taxon>Streptophyta</taxon>
        <taxon>Embryophyta</taxon>
        <taxon>Tracheophyta</taxon>
        <taxon>Spermatophyta</taxon>
        <taxon>Magnoliopsida</taxon>
        <taxon>eudicotyledons</taxon>
        <taxon>Gunneridae</taxon>
        <taxon>Pentapetalae</taxon>
        <taxon>asterids</taxon>
        <taxon>campanulids</taxon>
        <taxon>Asterales</taxon>
        <taxon>Asteraceae</taxon>
        <taxon>Asteroideae</taxon>
        <taxon>Anthemideae</taxon>
        <taxon>Artemisiinae</taxon>
        <taxon>Artemisia</taxon>
    </lineage>
</organism>
<dbReference type="Proteomes" id="UP000245207">
    <property type="component" value="Unassembled WGS sequence"/>
</dbReference>
<evidence type="ECO:0000259" key="9">
    <source>
        <dbReference type="Pfam" id="PF02320"/>
    </source>
</evidence>
<gene>
    <name evidence="10" type="ORF">CTI12_AA315300</name>
</gene>
<evidence type="ECO:0000256" key="2">
    <source>
        <dbReference type="ARBA" id="ARBA00006498"/>
    </source>
</evidence>
<keyword evidence="3" id="KW-0813">Transport</keyword>
<dbReference type="InterPro" id="IPR036811">
    <property type="entry name" value="Ubol_cytC_Rdtase_hinge_dom_sf"/>
</dbReference>
<dbReference type="GO" id="GO:0005743">
    <property type="term" value="C:mitochondrial inner membrane"/>
    <property type="evidence" value="ECO:0007669"/>
    <property type="project" value="UniProtKB-SubCell"/>
</dbReference>
<dbReference type="OrthoDB" id="405848at2759"/>
<keyword evidence="8" id="KW-0472">Membrane</keyword>
<keyword evidence="4" id="KW-0679">Respiratory chain</keyword>
<evidence type="ECO:0000256" key="3">
    <source>
        <dbReference type="ARBA" id="ARBA00022448"/>
    </source>
</evidence>
<evidence type="ECO:0000256" key="1">
    <source>
        <dbReference type="ARBA" id="ARBA00004137"/>
    </source>
</evidence>
<keyword evidence="11" id="KW-1185">Reference proteome</keyword>
<dbReference type="PANTHER" id="PTHR15336">
    <property type="entry name" value="UBIQUINOL-CYTOCHROME C REDUCTASE COMPLEX 7.8 KDA PROTEIN"/>
    <property type="match status" value="1"/>
</dbReference>
<keyword evidence="5" id="KW-0999">Mitochondrion inner membrane</keyword>
<dbReference type="AlphaFoldDB" id="A0A2U1N1W3"/>
<evidence type="ECO:0000256" key="5">
    <source>
        <dbReference type="ARBA" id="ARBA00022792"/>
    </source>
</evidence>
<dbReference type="Pfam" id="PF02320">
    <property type="entry name" value="UCR_hinge"/>
    <property type="match status" value="1"/>
</dbReference>
<dbReference type="STRING" id="35608.A0A2U1N1W3"/>
<evidence type="ECO:0000313" key="11">
    <source>
        <dbReference type="Proteomes" id="UP000245207"/>
    </source>
</evidence>
<evidence type="ECO:0000256" key="8">
    <source>
        <dbReference type="ARBA" id="ARBA00023136"/>
    </source>
</evidence>
<protein>
    <submittedName>
        <fullName evidence="10">Cytochrome b-c1 complex subunit 6</fullName>
    </submittedName>
</protein>
<proteinExistence type="inferred from homology"/>
<dbReference type="InterPro" id="IPR023184">
    <property type="entry name" value="Ubol_cytC_Rdtase_hinge_dom"/>
</dbReference>
<dbReference type="SUPFAM" id="SSF81531">
    <property type="entry name" value="Non-heme 11 kDa protein of cytochrome bc1 complex (Ubiquinol-cytochrome c reductase)"/>
    <property type="match status" value="1"/>
</dbReference>
<comment type="subcellular location">
    <subcellularLocation>
        <location evidence="1">Mitochondrion inner membrane</location>
        <topology evidence="1">Peripheral membrane protein</topology>
        <orientation evidence="1">Intermembrane side</orientation>
    </subcellularLocation>
</comment>
<evidence type="ECO:0000256" key="7">
    <source>
        <dbReference type="ARBA" id="ARBA00023128"/>
    </source>
</evidence>
<comment type="similarity">
    <text evidence="2">Belongs to the UQCRH/QCR6 family.</text>
</comment>
<dbReference type="Gene3D" id="1.10.287.20">
    <property type="entry name" value="Ubiquinol-cytochrome C reductase hinge domain"/>
    <property type="match status" value="1"/>
</dbReference>
<name>A0A2U1N1W3_ARTAN</name>
<evidence type="ECO:0000313" key="10">
    <source>
        <dbReference type="EMBL" id="PWA67467.1"/>
    </source>
</evidence>
<keyword evidence="6" id="KW-0249">Electron transport</keyword>